<sequence>MQQILNFIIKNSTRLLFLLLLAISLTLTIQSHSYHRSQIVNSANVVTGSVYEKVNEIETYFSLQNQNNKLAKENAYLRELLFNKKDSIFPLPKDSVKGYDKLEIIQSKVVNNSYNKTENYLTINSGSIKGIKPDMGVISNEGIVGVIEKTSPNYSTVISVLNLKSKINAKVKRTNHFGSLIWKAKNAGYAQLVEIPRLASVKKGDTIVTGGRSTIFPENIPVGIIDRIYMDTETNYYTLDIRLFTDMTNLNHVYIIKNKDAAEINKLETETVKKDE</sequence>
<protein>
    <recommendedName>
        <fullName evidence="2">Cell shape-determining protein MreC</fullName>
    </recommendedName>
    <alternativeName>
        <fullName evidence="4">Cell shape protein MreC</fullName>
    </alternativeName>
</protein>
<evidence type="ECO:0000259" key="5">
    <source>
        <dbReference type="Pfam" id="PF04085"/>
    </source>
</evidence>
<name>A0A246GIZ1_9FLAO</name>
<proteinExistence type="inferred from homology"/>
<organism evidence="6 7">
    <name type="scientific">Flavobacterium davisii</name>
    <dbReference type="NCBI Taxonomy" id="2906077"/>
    <lineage>
        <taxon>Bacteria</taxon>
        <taxon>Pseudomonadati</taxon>
        <taxon>Bacteroidota</taxon>
        <taxon>Flavobacteriia</taxon>
        <taxon>Flavobacteriales</taxon>
        <taxon>Flavobacteriaceae</taxon>
        <taxon>Flavobacterium</taxon>
    </lineage>
</organism>
<evidence type="ECO:0000256" key="3">
    <source>
        <dbReference type="ARBA" id="ARBA00022960"/>
    </source>
</evidence>
<keyword evidence="3" id="KW-0133">Cell shape</keyword>
<accession>A0A246GIZ1</accession>
<feature type="domain" description="Rod shape-determining protein MreC beta-barrel core" evidence="5">
    <location>
        <begin position="109"/>
        <end position="257"/>
    </location>
</feature>
<dbReference type="PANTHER" id="PTHR34138">
    <property type="entry name" value="CELL SHAPE-DETERMINING PROTEIN MREC"/>
    <property type="match status" value="1"/>
</dbReference>
<evidence type="ECO:0000256" key="1">
    <source>
        <dbReference type="ARBA" id="ARBA00009369"/>
    </source>
</evidence>
<dbReference type="Proteomes" id="UP000197768">
    <property type="component" value="Unassembled WGS sequence"/>
</dbReference>
<dbReference type="EMBL" id="MTCZ01000049">
    <property type="protein sequence ID" value="OWP84186.1"/>
    <property type="molecule type" value="Genomic_DNA"/>
</dbReference>
<dbReference type="GO" id="GO:0005886">
    <property type="term" value="C:plasma membrane"/>
    <property type="evidence" value="ECO:0007669"/>
    <property type="project" value="TreeGrafter"/>
</dbReference>
<gene>
    <name evidence="6" type="ORF">BWK59_06665</name>
</gene>
<dbReference type="Pfam" id="PF04085">
    <property type="entry name" value="MreC"/>
    <property type="match status" value="1"/>
</dbReference>
<comment type="similarity">
    <text evidence="1">Belongs to the MreC family.</text>
</comment>
<evidence type="ECO:0000256" key="2">
    <source>
        <dbReference type="ARBA" id="ARBA00013855"/>
    </source>
</evidence>
<dbReference type="InterPro" id="IPR042177">
    <property type="entry name" value="Cell/Rod_1"/>
</dbReference>
<evidence type="ECO:0000256" key="4">
    <source>
        <dbReference type="ARBA" id="ARBA00032089"/>
    </source>
</evidence>
<reference evidence="6 7" key="1">
    <citation type="journal article" date="2017" name="Infect. Genet. Evol.">
        <title>Comparative genome analysis of fish pathogen Flavobacterium columnare reveals extensive sequence diversity within the species.</title>
        <authorList>
            <person name="Kayansamruaj P."/>
            <person name="Dong H.T."/>
            <person name="Hirono I."/>
            <person name="Kondo H."/>
            <person name="Senapin S."/>
            <person name="Rodkhum C."/>
        </authorList>
    </citation>
    <scope>NUCLEOTIDE SEQUENCE [LARGE SCALE GENOMIC DNA]</scope>
    <source>
        <strain evidence="6 7">1215</strain>
    </source>
</reference>
<dbReference type="InterPro" id="IPR042175">
    <property type="entry name" value="Cell/Rod_MreC_2"/>
</dbReference>
<dbReference type="RefSeq" id="WP_088392269.1">
    <property type="nucleotide sequence ID" value="NZ_MTCZ01000049.1"/>
</dbReference>
<dbReference type="PANTHER" id="PTHR34138:SF1">
    <property type="entry name" value="CELL SHAPE-DETERMINING PROTEIN MREC"/>
    <property type="match status" value="1"/>
</dbReference>
<dbReference type="InterPro" id="IPR055342">
    <property type="entry name" value="MreC_beta-barrel_core"/>
</dbReference>
<dbReference type="Gene3D" id="2.40.10.350">
    <property type="entry name" value="Rod shape-determining protein MreC, domain 2"/>
    <property type="match status" value="1"/>
</dbReference>
<dbReference type="NCBIfam" id="NF010532">
    <property type="entry name" value="PRK13922.9-3"/>
    <property type="match status" value="1"/>
</dbReference>
<dbReference type="InterPro" id="IPR007221">
    <property type="entry name" value="MreC"/>
</dbReference>
<evidence type="ECO:0000313" key="6">
    <source>
        <dbReference type="EMBL" id="OWP84186.1"/>
    </source>
</evidence>
<dbReference type="Gene3D" id="2.40.10.340">
    <property type="entry name" value="Rod shape-determining protein MreC, domain 1"/>
    <property type="match status" value="1"/>
</dbReference>
<comment type="caution">
    <text evidence="6">The sequence shown here is derived from an EMBL/GenBank/DDBJ whole genome shotgun (WGS) entry which is preliminary data.</text>
</comment>
<evidence type="ECO:0000313" key="7">
    <source>
        <dbReference type="Proteomes" id="UP000197768"/>
    </source>
</evidence>
<dbReference type="AlphaFoldDB" id="A0A246GIZ1"/>
<dbReference type="GO" id="GO:0008360">
    <property type="term" value="P:regulation of cell shape"/>
    <property type="evidence" value="ECO:0007669"/>
    <property type="project" value="UniProtKB-KW"/>
</dbReference>